<organism evidence="2 3">
    <name type="scientific">Leucobacter luti</name>
    <dbReference type="NCBI Taxonomy" id="340320"/>
    <lineage>
        <taxon>Bacteria</taxon>
        <taxon>Bacillati</taxon>
        <taxon>Actinomycetota</taxon>
        <taxon>Actinomycetes</taxon>
        <taxon>Micrococcales</taxon>
        <taxon>Microbacteriaceae</taxon>
        <taxon>Leucobacter</taxon>
    </lineage>
</organism>
<dbReference type="InterPro" id="IPR011856">
    <property type="entry name" value="tRNA_endonuc-like_dom_sf"/>
</dbReference>
<evidence type="ECO:0000313" key="3">
    <source>
        <dbReference type="Proteomes" id="UP000295601"/>
    </source>
</evidence>
<dbReference type="InterPro" id="IPR011335">
    <property type="entry name" value="Restrct_endonuc-II-like"/>
</dbReference>
<dbReference type="EMBL" id="SNYA01000004">
    <property type="protein sequence ID" value="TDP92380.1"/>
    <property type="molecule type" value="Genomic_DNA"/>
</dbReference>
<dbReference type="GO" id="GO:0003676">
    <property type="term" value="F:nucleic acid binding"/>
    <property type="evidence" value="ECO:0007669"/>
    <property type="project" value="InterPro"/>
</dbReference>
<dbReference type="RefSeq" id="WP_208107888.1">
    <property type="nucleotide sequence ID" value="NZ_SNYA01000004.1"/>
</dbReference>
<gene>
    <name evidence="2" type="ORF">EDF62_1587</name>
</gene>
<comment type="catalytic activity">
    <reaction evidence="1">
        <text>Endonucleolytic cleavage at a junction such as a reciprocal single-stranded crossover between two homologous DNA duplexes (Holliday junction).</text>
        <dbReference type="EC" id="3.1.21.10"/>
    </reaction>
</comment>
<accession>A0A4R6RZ25</accession>
<comment type="caution">
    <text evidence="2">The sequence shown here is derived from an EMBL/GenBank/DDBJ whole genome shotgun (WGS) entry which is preliminary data.</text>
</comment>
<dbReference type="GO" id="GO:0008821">
    <property type="term" value="F:crossover junction DNA endonuclease activity"/>
    <property type="evidence" value="ECO:0007669"/>
    <property type="project" value="UniProtKB-EC"/>
</dbReference>
<sequence>MAINTELCARVRVEAVIARRHMGPQAYADLLGVTVHELRSLEQQAGATKVVAWRQLSEPVLRSLFDAYLEGREVAARFCSRHGYSVTGFTKAVSEQWPEEWGLAQEEKRPEARNLYKMGRSLEQRTKLRLMAAGHFVVRSAGSKTAADLVAAKDGIIWLVQCKRSGALPPAEWNALIDAAHMAGGVPVMVENPHAGTVNWWQLDTKKTGRGTGTKTKIPAPVALRNVDMFQLEQLVDAEQAELAA</sequence>
<dbReference type="Proteomes" id="UP000295601">
    <property type="component" value="Unassembled WGS sequence"/>
</dbReference>
<evidence type="ECO:0000256" key="1">
    <source>
        <dbReference type="ARBA" id="ARBA00029354"/>
    </source>
</evidence>
<dbReference type="InterPro" id="IPR002732">
    <property type="entry name" value="Hjc"/>
</dbReference>
<dbReference type="Pfam" id="PF01870">
    <property type="entry name" value="Hjc"/>
    <property type="match status" value="1"/>
</dbReference>
<reference evidence="2 3" key="1">
    <citation type="submission" date="2019-03" db="EMBL/GenBank/DDBJ databases">
        <title>Genomic analyses of the natural microbiome of Caenorhabditis elegans.</title>
        <authorList>
            <person name="Samuel B."/>
        </authorList>
    </citation>
    <scope>NUCLEOTIDE SEQUENCE [LARGE SCALE GENOMIC DNA]</scope>
    <source>
        <strain evidence="2 3">JUb18</strain>
    </source>
</reference>
<protein>
    <submittedName>
        <fullName evidence="2">Holliday junction resolvase hjc</fullName>
    </submittedName>
</protein>
<proteinExistence type="predicted"/>
<keyword evidence="3" id="KW-1185">Reference proteome</keyword>
<dbReference type="AlphaFoldDB" id="A0A4R6RZ25"/>
<evidence type="ECO:0000313" key="2">
    <source>
        <dbReference type="EMBL" id="TDP92380.1"/>
    </source>
</evidence>
<name>A0A4R6RZ25_9MICO</name>
<dbReference type="SUPFAM" id="SSF52980">
    <property type="entry name" value="Restriction endonuclease-like"/>
    <property type="match status" value="1"/>
</dbReference>
<dbReference type="Gene3D" id="3.40.1350.10">
    <property type="match status" value="1"/>
</dbReference>